<dbReference type="AlphaFoldDB" id="A0A8X6REC9"/>
<evidence type="ECO:0000313" key="2">
    <source>
        <dbReference type="Proteomes" id="UP000887159"/>
    </source>
</evidence>
<gene>
    <name evidence="1" type="primary">NCL1_38310</name>
    <name evidence="1" type="ORF">TNCV_1093981</name>
</gene>
<name>A0A8X6REC9_TRICX</name>
<protein>
    <submittedName>
        <fullName evidence="1">Structural maintenance of chromosomes protein 2-2</fullName>
    </submittedName>
</protein>
<reference evidence="1" key="1">
    <citation type="submission" date="2020-08" db="EMBL/GenBank/DDBJ databases">
        <title>Multicomponent nature underlies the extraordinary mechanical properties of spider dragline silk.</title>
        <authorList>
            <person name="Kono N."/>
            <person name="Nakamura H."/>
            <person name="Mori M."/>
            <person name="Yoshida Y."/>
            <person name="Ohtoshi R."/>
            <person name="Malay A.D."/>
            <person name="Moran D.A.P."/>
            <person name="Tomita M."/>
            <person name="Numata K."/>
            <person name="Arakawa K."/>
        </authorList>
    </citation>
    <scope>NUCLEOTIDE SEQUENCE</scope>
</reference>
<dbReference type="EMBL" id="BMAU01021174">
    <property type="protein sequence ID" value="GFX93458.1"/>
    <property type="molecule type" value="Genomic_DNA"/>
</dbReference>
<organism evidence="1 2">
    <name type="scientific">Trichonephila clavipes</name>
    <name type="common">Golden silk orbweaver</name>
    <name type="synonym">Nephila clavipes</name>
    <dbReference type="NCBI Taxonomy" id="2585209"/>
    <lineage>
        <taxon>Eukaryota</taxon>
        <taxon>Metazoa</taxon>
        <taxon>Ecdysozoa</taxon>
        <taxon>Arthropoda</taxon>
        <taxon>Chelicerata</taxon>
        <taxon>Arachnida</taxon>
        <taxon>Araneae</taxon>
        <taxon>Araneomorphae</taxon>
        <taxon>Entelegynae</taxon>
        <taxon>Araneoidea</taxon>
        <taxon>Nephilidae</taxon>
        <taxon>Trichonephila</taxon>
    </lineage>
</organism>
<keyword evidence="2" id="KW-1185">Reference proteome</keyword>
<evidence type="ECO:0000313" key="1">
    <source>
        <dbReference type="EMBL" id="GFX93458.1"/>
    </source>
</evidence>
<sequence length="305" mass="34597">MNKNHSEGNEVVHRIQTVPVHRSTSAITRLNRRQKTASLVETWFANEIRRVQTEQGLKLFNAQFGGSENRQQNKTSNAILVSAAFALPRSTVAVSASIIIDETKYGQNESVLRIDTDKTLRLSVAFPVYRMSRYGVQKVSVGVERQERRATSRCSLIWYMPSPHCNGCFAPSPHTQNQLVQHFLRMMYQSSPAVVGLGWLPPTFLTAVPMVWNAFQARETTLLLIPNSVAILVTVRPSSSFPINLPRVKSSSDEAHFWLNGYVNKQNCRIWSEANPQVYVEIPLHPEKLTVWCVLWAGRILLQKR</sequence>
<dbReference type="Proteomes" id="UP000887159">
    <property type="component" value="Unassembled WGS sequence"/>
</dbReference>
<accession>A0A8X6REC9</accession>
<proteinExistence type="predicted"/>
<comment type="caution">
    <text evidence="1">The sequence shown here is derived from an EMBL/GenBank/DDBJ whole genome shotgun (WGS) entry which is preliminary data.</text>
</comment>